<accession>A0A1I0CYN0</accession>
<keyword evidence="1" id="KW-0812">Transmembrane</keyword>
<feature type="transmembrane region" description="Helical" evidence="1">
    <location>
        <begin position="43"/>
        <end position="60"/>
    </location>
</feature>
<evidence type="ECO:0000313" key="3">
    <source>
        <dbReference type="Proteomes" id="UP000199800"/>
    </source>
</evidence>
<proteinExistence type="predicted"/>
<dbReference type="RefSeq" id="WP_092477914.1">
    <property type="nucleotide sequence ID" value="NZ_FOHN01000012.1"/>
</dbReference>
<keyword evidence="3" id="KW-1185">Reference proteome</keyword>
<name>A0A1I0CYN0_9FIRM</name>
<feature type="transmembrane region" description="Helical" evidence="1">
    <location>
        <begin position="14"/>
        <end position="31"/>
    </location>
</feature>
<sequence length="66" mass="7584">MYRFLAFYIKYQKVFHVVLRILFAIFVADIVRLIKAGGETNRIVSEILIALVLALVGSVTRNDKEK</sequence>
<dbReference type="AlphaFoldDB" id="A0A1I0CYN0"/>
<protein>
    <submittedName>
        <fullName evidence="2">Uncharacterized protein</fullName>
    </submittedName>
</protein>
<reference evidence="2 3" key="1">
    <citation type="submission" date="2016-10" db="EMBL/GenBank/DDBJ databases">
        <authorList>
            <person name="de Groot N.N."/>
        </authorList>
    </citation>
    <scope>NUCLEOTIDE SEQUENCE [LARGE SCALE GENOMIC DNA]</scope>
    <source>
        <strain evidence="2 3">DSM 1801</strain>
    </source>
</reference>
<evidence type="ECO:0000256" key="1">
    <source>
        <dbReference type="SAM" id="Phobius"/>
    </source>
</evidence>
<evidence type="ECO:0000313" key="2">
    <source>
        <dbReference type="EMBL" id="SET24890.1"/>
    </source>
</evidence>
<keyword evidence="1" id="KW-0472">Membrane</keyword>
<organism evidence="2 3">
    <name type="scientific">[Clostridium] polysaccharolyticum</name>
    <dbReference type="NCBI Taxonomy" id="29364"/>
    <lineage>
        <taxon>Bacteria</taxon>
        <taxon>Bacillati</taxon>
        <taxon>Bacillota</taxon>
        <taxon>Clostridia</taxon>
        <taxon>Lachnospirales</taxon>
        <taxon>Lachnospiraceae</taxon>
    </lineage>
</organism>
<gene>
    <name evidence="2" type="ORF">SAMN04487772_11221</name>
</gene>
<keyword evidence="1" id="KW-1133">Transmembrane helix</keyword>
<dbReference type="Proteomes" id="UP000199800">
    <property type="component" value="Unassembled WGS sequence"/>
</dbReference>
<dbReference type="EMBL" id="FOHN01000012">
    <property type="protein sequence ID" value="SET24890.1"/>
    <property type="molecule type" value="Genomic_DNA"/>
</dbReference>